<organism evidence="2 3">
    <name type="scientific">Dermatophagoides pteronyssinus</name>
    <name type="common">European house dust mite</name>
    <dbReference type="NCBI Taxonomy" id="6956"/>
    <lineage>
        <taxon>Eukaryota</taxon>
        <taxon>Metazoa</taxon>
        <taxon>Ecdysozoa</taxon>
        <taxon>Arthropoda</taxon>
        <taxon>Chelicerata</taxon>
        <taxon>Arachnida</taxon>
        <taxon>Acari</taxon>
        <taxon>Acariformes</taxon>
        <taxon>Sarcoptiformes</taxon>
        <taxon>Astigmata</taxon>
        <taxon>Psoroptidia</taxon>
        <taxon>Analgoidea</taxon>
        <taxon>Pyroglyphidae</taxon>
        <taxon>Dermatophagoidinae</taxon>
        <taxon>Dermatophagoides</taxon>
    </lineage>
</organism>
<keyword evidence="3" id="KW-1185">Reference proteome</keyword>
<dbReference type="Proteomes" id="UP000887458">
    <property type="component" value="Unassembled WGS sequence"/>
</dbReference>
<proteinExistence type="predicted"/>
<reference evidence="2 3" key="1">
    <citation type="journal article" date="2018" name="J. Allergy Clin. Immunol.">
        <title>High-quality assembly of Dermatophagoides pteronyssinus genome and transcriptome reveals a wide range of novel allergens.</title>
        <authorList>
            <person name="Liu X.Y."/>
            <person name="Yang K.Y."/>
            <person name="Wang M.Q."/>
            <person name="Kwok J.S."/>
            <person name="Zeng X."/>
            <person name="Yang Z."/>
            <person name="Xiao X.J."/>
            <person name="Lau C.P."/>
            <person name="Li Y."/>
            <person name="Huang Z.M."/>
            <person name="Ba J.G."/>
            <person name="Yim A.K."/>
            <person name="Ouyang C.Y."/>
            <person name="Ngai S.M."/>
            <person name="Chan T.F."/>
            <person name="Leung E.L."/>
            <person name="Liu L."/>
            <person name="Liu Z.G."/>
            <person name="Tsui S.K."/>
        </authorList>
    </citation>
    <scope>NUCLEOTIDE SEQUENCE [LARGE SCALE GENOMIC DNA]</scope>
    <source>
        <strain evidence="2">Derp</strain>
    </source>
</reference>
<dbReference type="EMBL" id="NJHN03000054">
    <property type="protein sequence ID" value="KAH9420041.1"/>
    <property type="molecule type" value="Genomic_DNA"/>
</dbReference>
<accession>A0ABQ8JCF9</accession>
<evidence type="ECO:0000313" key="2">
    <source>
        <dbReference type="EMBL" id="KAH9420041.1"/>
    </source>
</evidence>
<evidence type="ECO:0000313" key="3">
    <source>
        <dbReference type="Proteomes" id="UP000887458"/>
    </source>
</evidence>
<protein>
    <recommendedName>
        <fullName evidence="4">Transmembrane protein</fullName>
    </recommendedName>
</protein>
<feature type="region of interest" description="Disordered" evidence="1">
    <location>
        <begin position="60"/>
        <end position="80"/>
    </location>
</feature>
<reference evidence="2 3" key="2">
    <citation type="journal article" date="2022" name="Mol. Biol. Evol.">
        <title>Comparative Genomics Reveals Insights into the Divergent Evolution of Astigmatic Mites and Household Pest Adaptations.</title>
        <authorList>
            <person name="Xiong Q."/>
            <person name="Wan A.T."/>
            <person name="Liu X."/>
            <person name="Fung C.S."/>
            <person name="Xiao X."/>
            <person name="Malainual N."/>
            <person name="Hou J."/>
            <person name="Wang L."/>
            <person name="Wang M."/>
            <person name="Yang K.Y."/>
            <person name="Cui Y."/>
            <person name="Leung E.L."/>
            <person name="Nong W."/>
            <person name="Shin S.K."/>
            <person name="Au S.W."/>
            <person name="Jeong K.Y."/>
            <person name="Chew F.T."/>
            <person name="Hui J.H."/>
            <person name="Leung T.F."/>
            <person name="Tungtrongchitr A."/>
            <person name="Zhong N."/>
            <person name="Liu Z."/>
            <person name="Tsui S.K."/>
        </authorList>
    </citation>
    <scope>NUCLEOTIDE SEQUENCE [LARGE SCALE GENOMIC DNA]</scope>
    <source>
        <strain evidence="2">Derp</strain>
    </source>
</reference>
<comment type="caution">
    <text evidence="2">The sequence shown here is derived from an EMBL/GenBank/DDBJ whole genome shotgun (WGS) entry which is preliminary data.</text>
</comment>
<evidence type="ECO:0008006" key="4">
    <source>
        <dbReference type="Google" id="ProtNLM"/>
    </source>
</evidence>
<name>A0ABQ8JCF9_DERPT</name>
<gene>
    <name evidence="2" type="ORF">DERP_001875</name>
</gene>
<evidence type="ECO:0000256" key="1">
    <source>
        <dbReference type="SAM" id="MobiDB-lite"/>
    </source>
</evidence>
<sequence>MTSTTTTTTTIGTKITPELKPMLSKSYQQCSPFNSIFLVVIILLYEYNEQQRKNDRIRILGSNTPTKTPECAFEKKSGTN</sequence>